<accession>A0AAF0F6E3</accession>
<sequence length="760" mass="84657">MTLYYSIVFALLVFEMAMFMVLIVPLPFSARRKLFQFLATSDVVAKINYCVRITFIFVAVLFIDAFQRMMKVSSESHVAQEHQGFTDFRSETNYHAKKFYAQRNVYLTGFTLFLSMILARTHSLVLDLINAQEELASAVDSSGSTDTGKNKVEVETLKKQVQQQQVEYNRLSDELAKAQSAPRGYAARHPRWAQLGLEDDRTEDLSKVLEALQLGTKAQSAEEDILYNNYNQHFVDSRLRTLPGSWVQNVAPETRFSEHPKLRRLLEAKAQLVDQASIPPTYLCTDLRAWQTPDPAALPLELQGMTYDVIVLDPPLASYAWDEPSLPRTPCWTWDEIAALPVPQLASRDSFVFLWVGSGTSDGLERGREVLAKWGYRRCEDVVWIRTNHEDDAAHGSTSLLHTSVQHCLMGIRGTVVRSTDSFFVHCNVDTDVILWPGEPLAGGGAIAPTKKPHELYTIAENFCLGTRRLELFGTNRNIRRGWLTVGNELGPEHPEWDDKRGAEPLSHVYRSHFTTDPPGCPLHMRTNLLPYSEVCDNLRPKTPPRTARATSIPMQHAKSDSYLPFGPSPTSNVFPQPMPYGHSPAYSSGTQSPAGYSPGHSGYASPTGYAFDAPYAPWPGVQGYAQALPSYSTPDMHGYTDTPSLPGYTPDMQGYAQPPMPGYAYPPGNYAYAPPYDYQNAYGYGYTAPVQMDAYLHPAPYVPQSYAFRSPVYQPQPPRSALLGQGAGGRATVSVPSGSERLSGAQAQVLRRGQRALEK</sequence>
<evidence type="ECO:0000313" key="9">
    <source>
        <dbReference type="EMBL" id="WFD39157.1"/>
    </source>
</evidence>
<dbReference type="EC" id="2.1.1.62" evidence="9"/>
<evidence type="ECO:0000259" key="7">
    <source>
        <dbReference type="Pfam" id="PF05529"/>
    </source>
</evidence>
<evidence type="ECO:0000313" key="10">
    <source>
        <dbReference type="Proteomes" id="UP001217754"/>
    </source>
</evidence>
<dbReference type="GO" id="GO:0036396">
    <property type="term" value="C:RNA N6-methyladenosine methyltransferase complex"/>
    <property type="evidence" value="ECO:0007669"/>
    <property type="project" value="TreeGrafter"/>
</dbReference>
<keyword evidence="2" id="KW-0539">Nucleus</keyword>
<feature type="region of interest" description="Disordered" evidence="5">
    <location>
        <begin position="718"/>
        <end position="760"/>
    </location>
</feature>
<dbReference type="GO" id="GO:0003729">
    <property type="term" value="F:mRNA binding"/>
    <property type="evidence" value="ECO:0007669"/>
    <property type="project" value="TreeGrafter"/>
</dbReference>
<dbReference type="GO" id="GO:0005634">
    <property type="term" value="C:nucleus"/>
    <property type="evidence" value="ECO:0007669"/>
    <property type="project" value="UniProtKB-SubCell"/>
</dbReference>
<keyword evidence="6" id="KW-0812">Transmembrane</keyword>
<evidence type="ECO:0000256" key="4">
    <source>
        <dbReference type="SAM" id="Coils"/>
    </source>
</evidence>
<dbReference type="PROSITE" id="PS51143">
    <property type="entry name" value="MT_A70"/>
    <property type="match status" value="1"/>
</dbReference>
<dbReference type="InterPro" id="IPR007757">
    <property type="entry name" value="MT-A70-like"/>
</dbReference>
<dbReference type="Pfam" id="PF18035">
    <property type="entry name" value="Bap31_Bap29_C"/>
    <property type="match status" value="1"/>
</dbReference>
<comment type="subcellular location">
    <subcellularLocation>
        <location evidence="1">Nucleus</location>
    </subcellularLocation>
</comment>
<feature type="coiled-coil region" evidence="4">
    <location>
        <begin position="154"/>
        <end position="181"/>
    </location>
</feature>
<dbReference type="GeneID" id="85225778"/>
<protein>
    <submittedName>
        <fullName evidence="9">mRNA (2'-O-methyladenosine-N(6)-)-methyltransferase</fullName>
        <ecNumber evidence="9">2.1.1.62</ecNumber>
    </submittedName>
</protein>
<dbReference type="PANTHER" id="PTHR13107">
    <property type="entry name" value="N6-ADENOSINE-METHYLTRANSFERASE NON-CATALYTIC SUBUNIT"/>
    <property type="match status" value="1"/>
</dbReference>
<reference evidence="9" key="1">
    <citation type="submission" date="2023-03" db="EMBL/GenBank/DDBJ databases">
        <title>Mating type loci evolution in Malassezia.</title>
        <authorList>
            <person name="Coelho M.A."/>
        </authorList>
    </citation>
    <scope>NUCLEOTIDE SEQUENCE</scope>
    <source>
        <strain evidence="9">CBS 9431</strain>
    </source>
</reference>
<dbReference type="RefSeq" id="XP_060122054.1">
    <property type="nucleotide sequence ID" value="XM_060266071.1"/>
</dbReference>
<keyword evidence="4" id="KW-0175">Coiled coil</keyword>
<feature type="transmembrane region" description="Helical" evidence="6">
    <location>
        <begin position="6"/>
        <end position="28"/>
    </location>
</feature>
<keyword evidence="10" id="KW-1185">Reference proteome</keyword>
<evidence type="ECO:0000256" key="1">
    <source>
        <dbReference type="ARBA" id="ARBA00004123"/>
    </source>
</evidence>
<dbReference type="InterPro" id="IPR045123">
    <property type="entry name" value="METTL14-like"/>
</dbReference>
<dbReference type="AlphaFoldDB" id="A0AAF0F6E3"/>
<keyword evidence="6" id="KW-1133">Transmembrane helix</keyword>
<keyword evidence="6" id="KW-0472">Membrane</keyword>
<name>A0AAF0F6E3_9BASI</name>
<dbReference type="Pfam" id="PF05529">
    <property type="entry name" value="Bap31"/>
    <property type="match status" value="1"/>
</dbReference>
<dbReference type="Pfam" id="PF05063">
    <property type="entry name" value="MT-A70"/>
    <property type="match status" value="1"/>
</dbReference>
<dbReference type="PROSITE" id="PS51592">
    <property type="entry name" value="SAM_MTA70L_2"/>
    <property type="match status" value="1"/>
</dbReference>
<keyword evidence="9" id="KW-0489">Methyltransferase</keyword>
<comment type="similarity">
    <text evidence="3">Belongs to the MT-A70-like family.</text>
</comment>
<feature type="domain" description="BAP29/BAP31 transmembrane" evidence="7">
    <location>
        <begin position="1"/>
        <end position="136"/>
    </location>
</feature>
<gene>
    <name evidence="9" type="primary">KAR4</name>
    <name evidence="9" type="ORF">MJAP1_002127</name>
</gene>
<evidence type="ECO:0000256" key="3">
    <source>
        <dbReference type="PROSITE-ProRule" id="PRU00489"/>
    </source>
</evidence>
<proteinExistence type="inferred from homology"/>
<feature type="transmembrane region" description="Helical" evidence="6">
    <location>
        <begin position="49"/>
        <end position="66"/>
    </location>
</feature>
<evidence type="ECO:0000256" key="6">
    <source>
        <dbReference type="SAM" id="Phobius"/>
    </source>
</evidence>
<dbReference type="InterPro" id="IPR040463">
    <property type="entry name" value="BAP29/BAP31_N"/>
</dbReference>
<evidence type="ECO:0000259" key="8">
    <source>
        <dbReference type="Pfam" id="PF18035"/>
    </source>
</evidence>
<dbReference type="InterPro" id="IPR041672">
    <property type="entry name" value="Bap31/Bap29_C"/>
</dbReference>
<organism evidence="9 10">
    <name type="scientific">Malassezia japonica</name>
    <dbReference type="NCBI Taxonomy" id="223818"/>
    <lineage>
        <taxon>Eukaryota</taxon>
        <taxon>Fungi</taxon>
        <taxon>Dikarya</taxon>
        <taxon>Basidiomycota</taxon>
        <taxon>Ustilaginomycotina</taxon>
        <taxon>Malasseziomycetes</taxon>
        <taxon>Malasseziales</taxon>
        <taxon>Malasseziaceae</taxon>
        <taxon>Malassezia</taxon>
    </lineage>
</organism>
<dbReference type="PANTHER" id="PTHR13107:SF0">
    <property type="entry name" value="N6-ADENOSINE-METHYLTRANSFERASE NON-CATALYTIC SUBUNIT"/>
    <property type="match status" value="1"/>
</dbReference>
<dbReference type="Proteomes" id="UP001217754">
    <property type="component" value="Chromosome 3"/>
</dbReference>
<dbReference type="EMBL" id="CP119960">
    <property type="protein sequence ID" value="WFD39157.1"/>
    <property type="molecule type" value="Genomic_DNA"/>
</dbReference>
<evidence type="ECO:0000256" key="5">
    <source>
        <dbReference type="SAM" id="MobiDB-lite"/>
    </source>
</evidence>
<feature type="domain" description="Bap31/Bap29 cytoplasmic coiled-coil" evidence="8">
    <location>
        <begin position="149"/>
        <end position="181"/>
    </location>
</feature>
<dbReference type="GO" id="GO:0032259">
    <property type="term" value="P:methylation"/>
    <property type="evidence" value="ECO:0007669"/>
    <property type="project" value="UniProtKB-KW"/>
</dbReference>
<evidence type="ECO:0000256" key="2">
    <source>
        <dbReference type="ARBA" id="ARBA00023242"/>
    </source>
</evidence>
<keyword evidence="9" id="KW-0808">Transferase</keyword>
<dbReference type="GO" id="GO:0016422">
    <property type="term" value="F:mRNA (2'-O-methyladenosine-N6-)-methyltransferase activity"/>
    <property type="evidence" value="ECO:0007669"/>
    <property type="project" value="UniProtKB-EC"/>
</dbReference>